<dbReference type="EMBL" id="BMOR01000034">
    <property type="protein sequence ID" value="GGN46731.1"/>
    <property type="molecule type" value="Genomic_DNA"/>
</dbReference>
<proteinExistence type="predicted"/>
<dbReference type="RefSeq" id="WP_189059421.1">
    <property type="nucleotide sequence ID" value="NZ_BMOR01000034.1"/>
</dbReference>
<dbReference type="Proteomes" id="UP000645517">
    <property type="component" value="Unassembled WGS sequence"/>
</dbReference>
<protein>
    <submittedName>
        <fullName evidence="1">Uncharacterized protein</fullName>
    </submittedName>
</protein>
<comment type="caution">
    <text evidence="1">The sequence shown here is derived from an EMBL/GenBank/DDBJ whole genome shotgun (WGS) entry which is preliminary data.</text>
</comment>
<gene>
    <name evidence="1" type="ORF">GCM10010842_37550</name>
</gene>
<organism evidence="1 2">
    <name type="scientific">Deinococcus daejeonensis</name>
    <dbReference type="NCBI Taxonomy" id="1007098"/>
    <lineage>
        <taxon>Bacteria</taxon>
        <taxon>Thermotogati</taxon>
        <taxon>Deinococcota</taxon>
        <taxon>Deinococci</taxon>
        <taxon>Deinococcales</taxon>
        <taxon>Deinococcaceae</taxon>
        <taxon>Deinococcus</taxon>
    </lineage>
</organism>
<name>A0ABQ2JIS7_9DEIO</name>
<evidence type="ECO:0000313" key="2">
    <source>
        <dbReference type="Proteomes" id="UP000645517"/>
    </source>
</evidence>
<keyword evidence="2" id="KW-1185">Reference proteome</keyword>
<accession>A0ABQ2JIS7</accession>
<evidence type="ECO:0000313" key="1">
    <source>
        <dbReference type="EMBL" id="GGN46731.1"/>
    </source>
</evidence>
<reference evidence="2" key="1">
    <citation type="journal article" date="2019" name="Int. J. Syst. Evol. Microbiol.">
        <title>The Global Catalogue of Microorganisms (GCM) 10K type strain sequencing project: providing services to taxonomists for standard genome sequencing and annotation.</title>
        <authorList>
            <consortium name="The Broad Institute Genomics Platform"/>
            <consortium name="The Broad Institute Genome Sequencing Center for Infectious Disease"/>
            <person name="Wu L."/>
            <person name="Ma J."/>
        </authorList>
    </citation>
    <scope>NUCLEOTIDE SEQUENCE [LARGE SCALE GENOMIC DNA]</scope>
    <source>
        <strain evidence="2">JCM 16918</strain>
    </source>
</reference>
<sequence length="223" mass="25437">MFRQRFEEACTWLAGQTENLERNERHYKVHGAAQVHELLTRFLAGELEGKVNLQPPAALNLLGWQVLDGLNVMANARPNLFRQALGQLWITPLDPSRADDFWRLLDPALDELSAVQRGKFNGEGTRASVASYFLFVADPAHQPYYRPNFGGKAITWLYGKDGLDTRSLGRLLRDYTGRCRYLQREFRDAGIPLEDMIDTQSALYILVDQYLKIARPSRKAAPK</sequence>